<dbReference type="PANTHER" id="PTHR47843">
    <property type="entry name" value="BTB DOMAIN-CONTAINING PROTEIN-RELATED"/>
    <property type="match status" value="1"/>
</dbReference>
<feature type="region of interest" description="Disordered" evidence="1">
    <location>
        <begin position="91"/>
        <end position="126"/>
    </location>
</feature>
<dbReference type="Proteomes" id="UP000801428">
    <property type="component" value="Unassembled WGS sequence"/>
</dbReference>
<dbReference type="PROSITE" id="PS50097">
    <property type="entry name" value="BTB"/>
    <property type="match status" value="1"/>
</dbReference>
<evidence type="ECO:0000313" key="4">
    <source>
        <dbReference type="Proteomes" id="UP000801428"/>
    </source>
</evidence>
<reference evidence="3" key="1">
    <citation type="submission" date="2019-04" db="EMBL/GenBank/DDBJ databases">
        <title>Sequencing of skin fungus with MAO and IRED activity.</title>
        <authorList>
            <person name="Marsaioli A.J."/>
            <person name="Bonatto J.M.C."/>
            <person name="Reis Junior O."/>
        </authorList>
    </citation>
    <scope>NUCLEOTIDE SEQUENCE</scope>
    <source>
        <strain evidence="3">30M1</strain>
    </source>
</reference>
<dbReference type="Pfam" id="PF00651">
    <property type="entry name" value="BTB"/>
    <property type="match status" value="1"/>
</dbReference>
<comment type="caution">
    <text evidence="3">The sequence shown here is derived from an EMBL/GenBank/DDBJ whole genome shotgun (WGS) entry which is preliminary data.</text>
</comment>
<organism evidence="3 4">
    <name type="scientific">Curvularia kusanoi</name>
    <name type="common">Cochliobolus kusanoi</name>
    <dbReference type="NCBI Taxonomy" id="90978"/>
    <lineage>
        <taxon>Eukaryota</taxon>
        <taxon>Fungi</taxon>
        <taxon>Dikarya</taxon>
        <taxon>Ascomycota</taxon>
        <taxon>Pezizomycotina</taxon>
        <taxon>Dothideomycetes</taxon>
        <taxon>Pleosporomycetidae</taxon>
        <taxon>Pleosporales</taxon>
        <taxon>Pleosporineae</taxon>
        <taxon>Pleosporaceae</taxon>
        <taxon>Curvularia</taxon>
    </lineage>
</organism>
<gene>
    <name evidence="3" type="ORF">E8E13_009412</name>
</gene>
<evidence type="ECO:0000256" key="1">
    <source>
        <dbReference type="SAM" id="MobiDB-lite"/>
    </source>
</evidence>
<evidence type="ECO:0000259" key="2">
    <source>
        <dbReference type="PROSITE" id="PS50097"/>
    </source>
</evidence>
<dbReference type="CDD" id="cd18186">
    <property type="entry name" value="BTB_POZ_ZBTB_KLHL-like"/>
    <property type="match status" value="1"/>
</dbReference>
<feature type="domain" description="BTB" evidence="2">
    <location>
        <begin position="23"/>
        <end position="92"/>
    </location>
</feature>
<dbReference type="SUPFAM" id="SSF54695">
    <property type="entry name" value="POZ domain"/>
    <property type="match status" value="1"/>
</dbReference>
<keyword evidence="4" id="KW-1185">Reference proteome</keyword>
<sequence>MQAKSIFWETLLPESIFHLIQSEQFTFYVGQAGKPIVVHSAAIAATSQHLDALINGGMGEAATRCAQIKDVEIDDFIRFCEYAYRGDYTTPPWEDDLQEPIPNGDANDWGDTWGSTSKKKKKSKKSRVETVPDVYEAVPAPEDPPIDEYPAEPVACEEEVPPADIATPDFSYHPAHVSRIELRARLKSRIYLDNDNPKAQILQRFEPKPNTAVTQNFTPVLLAHARLYCFAHLRLIEPLKAVTLDKLHKTLMSFGLYTERVGDVIKLARFAYSNAELPDRKDDGSIDDLRKLIVEYIVCEIDTIGKCDDFVKYMEDGGEFVGDFWRLARDHVV</sequence>
<protein>
    <recommendedName>
        <fullName evidence="2">BTB domain-containing protein</fullName>
    </recommendedName>
</protein>
<proteinExistence type="predicted"/>
<dbReference type="AlphaFoldDB" id="A0A9P4TGL8"/>
<dbReference type="Gene3D" id="3.30.710.10">
    <property type="entry name" value="Potassium Channel Kv1.1, Chain A"/>
    <property type="match status" value="1"/>
</dbReference>
<dbReference type="OrthoDB" id="9997739at2759"/>
<dbReference type="EMBL" id="SWKU01000008">
    <property type="protein sequence ID" value="KAF3004328.1"/>
    <property type="molecule type" value="Genomic_DNA"/>
</dbReference>
<accession>A0A9P4TGL8</accession>
<name>A0A9P4TGL8_CURKU</name>
<dbReference type="InterPro" id="IPR000210">
    <property type="entry name" value="BTB/POZ_dom"/>
</dbReference>
<dbReference type="InterPro" id="IPR011333">
    <property type="entry name" value="SKP1/BTB/POZ_sf"/>
</dbReference>
<evidence type="ECO:0000313" key="3">
    <source>
        <dbReference type="EMBL" id="KAF3004328.1"/>
    </source>
</evidence>